<dbReference type="PANTHER" id="PTHR33376:SF7">
    <property type="entry name" value="C4-DICARBOXYLATE-BINDING PROTEIN DCTB"/>
    <property type="match status" value="1"/>
</dbReference>
<dbReference type="Pfam" id="PF03480">
    <property type="entry name" value="DctP"/>
    <property type="match status" value="1"/>
</dbReference>
<reference evidence="5 6" key="1">
    <citation type="journal article" date="2019" name="Int. J. Syst. Evol. Microbiol.">
        <title>The Global Catalogue of Microorganisms (GCM) 10K type strain sequencing project: providing services to taxonomists for standard genome sequencing and annotation.</title>
        <authorList>
            <consortium name="The Broad Institute Genomics Platform"/>
            <consortium name="The Broad Institute Genome Sequencing Center for Infectious Disease"/>
            <person name="Wu L."/>
            <person name="Ma J."/>
        </authorList>
    </citation>
    <scope>NUCLEOTIDE SEQUENCE [LARGE SCALE GENOMIC DNA]</scope>
    <source>
        <strain evidence="5 6">JCM 15115</strain>
    </source>
</reference>
<dbReference type="NCBIfam" id="NF037995">
    <property type="entry name" value="TRAP_S1"/>
    <property type="match status" value="1"/>
</dbReference>
<dbReference type="RefSeq" id="WP_343807130.1">
    <property type="nucleotide sequence ID" value="NZ_BAAADE010000009.1"/>
</dbReference>
<accession>A0ABN1GIB6</accession>
<evidence type="ECO:0000256" key="4">
    <source>
        <dbReference type="SAM" id="SignalP"/>
    </source>
</evidence>
<evidence type="ECO:0000313" key="6">
    <source>
        <dbReference type="Proteomes" id="UP001424441"/>
    </source>
</evidence>
<dbReference type="CDD" id="cd13603">
    <property type="entry name" value="PBP2_TRAP_Siap_TeaA_like"/>
    <property type="match status" value="1"/>
</dbReference>
<feature type="signal peptide" evidence="4">
    <location>
        <begin position="1"/>
        <end position="24"/>
    </location>
</feature>
<evidence type="ECO:0000256" key="3">
    <source>
        <dbReference type="ARBA" id="ARBA00022729"/>
    </source>
</evidence>
<dbReference type="InterPro" id="IPR038404">
    <property type="entry name" value="TRAP_DctP_sf"/>
</dbReference>
<feature type="chain" id="PRO_5045279988" evidence="4">
    <location>
        <begin position="25"/>
        <end position="356"/>
    </location>
</feature>
<keyword evidence="2" id="KW-0813">Transport</keyword>
<evidence type="ECO:0000256" key="1">
    <source>
        <dbReference type="ARBA" id="ARBA00009023"/>
    </source>
</evidence>
<dbReference type="InterPro" id="IPR018389">
    <property type="entry name" value="DctP_fam"/>
</dbReference>
<dbReference type="Gene3D" id="3.40.190.170">
    <property type="entry name" value="Bacterial extracellular solute-binding protein, family 7"/>
    <property type="match status" value="1"/>
</dbReference>
<dbReference type="PANTHER" id="PTHR33376">
    <property type="match status" value="1"/>
</dbReference>
<proteinExistence type="inferred from homology"/>
<dbReference type="Proteomes" id="UP001424441">
    <property type="component" value="Unassembled WGS sequence"/>
</dbReference>
<name>A0ABN1GIB6_9HYPH</name>
<comment type="similarity">
    <text evidence="1">Belongs to the bacterial solute-binding protein 7 family.</text>
</comment>
<keyword evidence="6" id="KW-1185">Reference proteome</keyword>
<protein>
    <submittedName>
        <fullName evidence="5">TRAP transporter substrate-binding protein</fullName>
    </submittedName>
</protein>
<organism evidence="5 6">
    <name type="scientific">Paenochrobactrum glaciei</name>
    <dbReference type="NCBI Taxonomy" id="486407"/>
    <lineage>
        <taxon>Bacteria</taxon>
        <taxon>Pseudomonadati</taxon>
        <taxon>Pseudomonadota</taxon>
        <taxon>Alphaproteobacteria</taxon>
        <taxon>Hyphomicrobiales</taxon>
        <taxon>Brucellaceae</taxon>
        <taxon>Paenochrobactrum</taxon>
    </lineage>
</organism>
<comment type="caution">
    <text evidence="5">The sequence shown here is derived from an EMBL/GenBank/DDBJ whole genome shotgun (WGS) entry which is preliminary data.</text>
</comment>
<sequence>MKILRTMAAASLLTALMAGTAVNAAENPIDWRSVQHAKVDKQQVMRIGHSVNMEWSSHTAVLKRFAELVAVYSGNEIRAELYPGSQLGGEVEMLQQARQGALQVSLPAINNLATLAPITNIFVLPYIATSTAEVNKLQDELTPLINDTVVKQAGIRIVGWENSGWRVFFYKGKKAFEKPEDLAALKLRVPPNAIMNATYKAWGGNATPLAWNELYSALEQGVVDGGDSPITDVIGMNFHEVINKVTPLHYTILSHPIVVSERWFQGLSEKQQKAVLRAGQEATDYIRWWQPMDEQGWWDRAQKAGVEVLPLADETLWMETARQVWPQFYDAIAPNGEGEALVNKTQQILEDFRKSQ</sequence>
<gene>
    <name evidence="5" type="ORF">GCM10008943_29360</name>
</gene>
<keyword evidence="3 4" id="KW-0732">Signal</keyword>
<dbReference type="EMBL" id="BAAADE010000009">
    <property type="protein sequence ID" value="GAA0612006.1"/>
    <property type="molecule type" value="Genomic_DNA"/>
</dbReference>
<evidence type="ECO:0000313" key="5">
    <source>
        <dbReference type="EMBL" id="GAA0612006.1"/>
    </source>
</evidence>
<evidence type="ECO:0000256" key="2">
    <source>
        <dbReference type="ARBA" id="ARBA00022448"/>
    </source>
</evidence>